<organism evidence="2">
    <name type="scientific">Rhodopseudomonas palustris (strain BisA53)</name>
    <dbReference type="NCBI Taxonomy" id="316055"/>
    <lineage>
        <taxon>Bacteria</taxon>
        <taxon>Pseudomonadati</taxon>
        <taxon>Pseudomonadota</taxon>
        <taxon>Alphaproteobacteria</taxon>
        <taxon>Hyphomicrobiales</taxon>
        <taxon>Nitrobacteraceae</taxon>
        <taxon>Rhodopseudomonas</taxon>
    </lineage>
</organism>
<protein>
    <submittedName>
        <fullName evidence="2">Uncharacterized protein</fullName>
    </submittedName>
</protein>
<sequence length="111" mass="11856">MKKLAIAAAIAAGLALSPIQAQAYDDIGPPLVGGLVAVPVIGGADPYGYYGPGHVVTGGYGQVFHGPFYDHTVVSVPRRIGRGSDRRAHRVNYYYPAPAYYGRPRRAGWGW</sequence>
<name>Q07PV2_RHOP5</name>
<gene>
    <name evidence="2" type="ordered locus">RPE_2088</name>
</gene>
<feature type="signal peptide" evidence="1">
    <location>
        <begin position="1"/>
        <end position="23"/>
    </location>
</feature>
<keyword evidence="1" id="KW-0732">Signal</keyword>
<evidence type="ECO:0000256" key="1">
    <source>
        <dbReference type="SAM" id="SignalP"/>
    </source>
</evidence>
<dbReference type="HOGENOM" id="CLU_2156393_0_0_5"/>
<evidence type="ECO:0000313" key="2">
    <source>
        <dbReference type="EMBL" id="ABJ06032.1"/>
    </source>
</evidence>
<dbReference type="AlphaFoldDB" id="Q07PV2"/>
<proteinExistence type="predicted"/>
<dbReference type="EMBL" id="CP000463">
    <property type="protein sequence ID" value="ABJ06032.1"/>
    <property type="molecule type" value="Genomic_DNA"/>
</dbReference>
<feature type="chain" id="PRO_5004165921" evidence="1">
    <location>
        <begin position="24"/>
        <end position="111"/>
    </location>
</feature>
<reference evidence="2" key="1">
    <citation type="submission" date="2006-09" db="EMBL/GenBank/DDBJ databases">
        <title>Complete sequence of Rhodopseudomonas palustris BisA53.</title>
        <authorList>
            <consortium name="US DOE Joint Genome Institute"/>
            <person name="Copeland A."/>
            <person name="Lucas S."/>
            <person name="Lapidus A."/>
            <person name="Barry K."/>
            <person name="Detter J.C."/>
            <person name="Glavina del Rio T."/>
            <person name="Hammon N."/>
            <person name="Israni S."/>
            <person name="Dalin E."/>
            <person name="Tice H."/>
            <person name="Pitluck S."/>
            <person name="Chain P."/>
            <person name="Malfatti S."/>
            <person name="Shin M."/>
            <person name="Vergez L."/>
            <person name="Schmutz J."/>
            <person name="Larimer F."/>
            <person name="Land M."/>
            <person name="Hauser L."/>
            <person name="Pelletier D.A."/>
            <person name="Kyrpides N."/>
            <person name="Kim E."/>
            <person name="Harwood C.S."/>
            <person name="Oda Y."/>
            <person name="Richardson P."/>
        </authorList>
    </citation>
    <scope>NUCLEOTIDE SEQUENCE [LARGE SCALE GENOMIC DNA]</scope>
    <source>
        <strain evidence="2">BisA53</strain>
    </source>
</reference>
<dbReference type="KEGG" id="rpe:RPE_2088"/>
<accession>Q07PV2</accession>